<sequence length="58" mass="6903">MAFNPTENLEVKVADVESFQLRKDAQHFVIPLQRHLYYSEICRFSSRIFPNEKGEFEP</sequence>
<dbReference type="Proteomes" id="UP000015453">
    <property type="component" value="Unassembled WGS sequence"/>
</dbReference>
<dbReference type="AlphaFoldDB" id="S8CI37"/>
<keyword evidence="2" id="KW-1185">Reference proteome</keyword>
<comment type="caution">
    <text evidence="1">The sequence shown here is derived from an EMBL/GenBank/DDBJ whole genome shotgun (WGS) entry which is preliminary data.</text>
</comment>
<reference evidence="1 2" key="1">
    <citation type="journal article" date="2013" name="BMC Genomics">
        <title>The miniature genome of a carnivorous plant Genlisea aurea contains a low number of genes and short non-coding sequences.</title>
        <authorList>
            <person name="Leushkin E.V."/>
            <person name="Sutormin R.A."/>
            <person name="Nabieva E.R."/>
            <person name="Penin A.A."/>
            <person name="Kondrashov A.S."/>
            <person name="Logacheva M.D."/>
        </authorList>
    </citation>
    <scope>NUCLEOTIDE SEQUENCE [LARGE SCALE GENOMIC DNA]</scope>
</reference>
<name>S8CI37_9LAMI</name>
<dbReference type="EMBL" id="AUSU01003528">
    <property type="protein sequence ID" value="EPS66699.1"/>
    <property type="molecule type" value="Genomic_DNA"/>
</dbReference>
<organism evidence="1 2">
    <name type="scientific">Genlisea aurea</name>
    <dbReference type="NCBI Taxonomy" id="192259"/>
    <lineage>
        <taxon>Eukaryota</taxon>
        <taxon>Viridiplantae</taxon>
        <taxon>Streptophyta</taxon>
        <taxon>Embryophyta</taxon>
        <taxon>Tracheophyta</taxon>
        <taxon>Spermatophyta</taxon>
        <taxon>Magnoliopsida</taxon>
        <taxon>eudicotyledons</taxon>
        <taxon>Gunneridae</taxon>
        <taxon>Pentapetalae</taxon>
        <taxon>asterids</taxon>
        <taxon>lamiids</taxon>
        <taxon>Lamiales</taxon>
        <taxon>Lentibulariaceae</taxon>
        <taxon>Genlisea</taxon>
    </lineage>
</organism>
<evidence type="ECO:0000313" key="2">
    <source>
        <dbReference type="Proteomes" id="UP000015453"/>
    </source>
</evidence>
<evidence type="ECO:0000313" key="1">
    <source>
        <dbReference type="EMBL" id="EPS66699.1"/>
    </source>
</evidence>
<proteinExistence type="predicted"/>
<gene>
    <name evidence="1" type="ORF">M569_08077</name>
</gene>
<protein>
    <submittedName>
        <fullName evidence="1">Uncharacterized protein</fullName>
    </submittedName>
</protein>
<accession>S8CI37</accession>